<feature type="region of interest" description="Disordered" evidence="1">
    <location>
        <begin position="289"/>
        <end position="310"/>
    </location>
</feature>
<dbReference type="AlphaFoldDB" id="A0A5A8CXJ6"/>
<proteinExistence type="predicted"/>
<protein>
    <submittedName>
        <fullName evidence="2">Uncharacterized protein</fullName>
    </submittedName>
</protein>
<evidence type="ECO:0000256" key="1">
    <source>
        <dbReference type="SAM" id="MobiDB-lite"/>
    </source>
</evidence>
<dbReference type="OMA" id="WPREDEV"/>
<feature type="region of interest" description="Disordered" evidence="1">
    <location>
        <begin position="346"/>
        <end position="414"/>
    </location>
</feature>
<name>A0A5A8CXJ6_CAFRO</name>
<evidence type="ECO:0000313" key="3">
    <source>
        <dbReference type="Proteomes" id="UP000323011"/>
    </source>
</evidence>
<sequence length="1270" mass="128311">MSIAESAAELEQYYDRNAVPKVDPATLANKVLRPATFRAFMADYQISLMQVAQATQLSESLLEAWLTGSLRKNPEARRLIVPKLLALKHEEREFRKLASAAKRDAMATGGGATHARKEPPAWHGTGVGAATSADAAGAPAAPHVSHPTLRGRSASIRAGNGSPGVSRPSSMSPVGPNPQGGHVASSRGQHGGHLPSGQASAGNDRVTRGSSSAGAGFGSIPTSSSYGAQSGGRSFQSVAASPQSFAAAAGPLCRMAWTVASGRDDETAAGQHGSPAGCPLHLAPVVLRGPPPPALRSQECPPPREDAPFTSAWRSAEASDSPVSSGLMLRVPPSLPEAVFRSCAPQPAAGEQPAAGAAEGASAGAAAHPEPHGSAAGCWREARRVSDADGELSADDYTSEALPRHGTFSHGEGEIGPLDCTAVLSVMLTGAVASAAFDAVLELEDALAEARGIAEGRRSSTRRPKVLGSASEGMLSDIDDGAGSALEGGRWPREDEVEDGYFDDGLSDGESDDSDEESARDGDPEAEALAAKGEPGHRRPGKYVPTALRMSASRSSRGRSRPEPGLEQVVVRVGGGTVTRFGWAQLVSDAAAASLLRLAGLTAAAVSAARQARPDDDQPLPHAGAAGGPRDGSGYPSHALGADSVWHSASEATTRSDPWAAEIAASEAAALPLLAAAERIASAGPIGAGTRHSRWTCVVREAALAASTACAALGLERAARYGARGSTTAPSTAASERDVAAVLSALTPQTHCCQGCPPVGCAPATGLAPTAPGSVITPSVLASVAAGLRPPPPGAHCPLTAGRRLQLQEQDARTRRLATGSGSVGTGTGTGTGGGAGAGAGAVDSQAPPLAGPPSVRSRPFDYQQQPASWSGVPYSSPGEGADRGPKRHRVDAEEFLGPAATVPTPSAKPVSRSTPMRSTEADLGAADILLTVAGGSAISGDDKRSDRMRAPPGPASIVSSLQDGGSGGEPDGFAQQNPLMPPRLEGGPDARHGYRAGLPSDRGAGSPDLGVYTRQGFGTHAPPATSQGLPRVNSGLAVSMLSLSSAQQSTSQQRQVPSSASAMMVGPGGVMPSGSSGRYGDAMGLPNASSLSVLSGVYTSSQHPGLYIPGLFAGRGAASDLQDAAAQPTMAMGAATVLSGMSKGASQGHGGPRAGRGPSAASPMLSRPGSVGSSDRGNPLPSRGPAYPRPQGLARQLDEGDGGITIAEAFAGHMTDAERRAAYFEATTGAAHSEQQPGARDSQGSRRLPATRRVPPGRPGSSHYSMFGV</sequence>
<dbReference type="EMBL" id="VLTN01000002">
    <property type="protein sequence ID" value="KAA0157167.1"/>
    <property type="molecule type" value="Genomic_DNA"/>
</dbReference>
<feature type="region of interest" description="Disordered" evidence="1">
    <location>
        <begin position="1228"/>
        <end position="1270"/>
    </location>
</feature>
<feature type="compositionally biased region" description="Acidic residues" evidence="1">
    <location>
        <begin position="495"/>
        <end position="516"/>
    </location>
</feature>
<comment type="caution">
    <text evidence="2">The sequence shown here is derived from an EMBL/GenBank/DDBJ whole genome shotgun (WGS) entry which is preliminary data.</text>
</comment>
<feature type="compositionally biased region" description="Basic and acidic residues" evidence="1">
    <location>
        <begin position="941"/>
        <end position="950"/>
    </location>
</feature>
<feature type="region of interest" description="Disordered" evidence="1">
    <location>
        <begin position="453"/>
        <end position="568"/>
    </location>
</feature>
<keyword evidence="3" id="KW-1185">Reference proteome</keyword>
<feature type="compositionally biased region" description="Low complexity" evidence="1">
    <location>
        <begin position="346"/>
        <end position="377"/>
    </location>
</feature>
<feature type="region of interest" description="Disordered" evidence="1">
    <location>
        <begin position="1142"/>
        <end position="1198"/>
    </location>
</feature>
<organism evidence="2 3">
    <name type="scientific">Cafeteria roenbergensis</name>
    <name type="common">Marine flagellate</name>
    <dbReference type="NCBI Taxonomy" id="33653"/>
    <lineage>
        <taxon>Eukaryota</taxon>
        <taxon>Sar</taxon>
        <taxon>Stramenopiles</taxon>
        <taxon>Bigyra</taxon>
        <taxon>Opalozoa</taxon>
        <taxon>Bicosoecida</taxon>
        <taxon>Cafeteriaceae</taxon>
        <taxon>Cafeteria</taxon>
    </lineage>
</organism>
<accession>A0A5A8CXJ6</accession>
<feature type="region of interest" description="Disordered" evidence="1">
    <location>
        <begin position="105"/>
        <end position="234"/>
    </location>
</feature>
<feature type="region of interest" description="Disordered" evidence="1">
    <location>
        <begin position="937"/>
        <end position="1008"/>
    </location>
</feature>
<feature type="compositionally biased region" description="Low complexity" evidence="1">
    <location>
        <begin position="128"/>
        <end position="146"/>
    </location>
</feature>
<feature type="compositionally biased region" description="Gly residues" evidence="1">
    <location>
        <begin position="822"/>
        <end position="840"/>
    </location>
</feature>
<feature type="compositionally biased region" description="Polar residues" evidence="1">
    <location>
        <begin position="220"/>
        <end position="233"/>
    </location>
</feature>
<gene>
    <name evidence="2" type="ORF">FNF29_00519</name>
</gene>
<feature type="region of interest" description="Disordered" evidence="1">
    <location>
        <begin position="610"/>
        <end position="641"/>
    </location>
</feature>
<feature type="region of interest" description="Disordered" evidence="1">
    <location>
        <begin position="806"/>
        <end position="887"/>
    </location>
</feature>
<feature type="compositionally biased region" description="Acidic residues" evidence="1">
    <location>
        <begin position="388"/>
        <end position="398"/>
    </location>
</feature>
<evidence type="ECO:0000313" key="2">
    <source>
        <dbReference type="EMBL" id="KAA0157167.1"/>
    </source>
</evidence>
<feature type="region of interest" description="Disordered" evidence="1">
    <location>
        <begin position="900"/>
        <end position="920"/>
    </location>
</feature>
<reference evidence="2 3" key="1">
    <citation type="submission" date="2019-07" db="EMBL/GenBank/DDBJ databases">
        <title>Genomes of Cafeteria roenbergensis.</title>
        <authorList>
            <person name="Fischer M.G."/>
            <person name="Hackl T."/>
            <person name="Roman M."/>
        </authorList>
    </citation>
    <scope>NUCLEOTIDE SEQUENCE [LARGE SCALE GENOMIC DNA]</scope>
    <source>
        <strain evidence="2 3">BVI</strain>
    </source>
</reference>
<dbReference type="Proteomes" id="UP000323011">
    <property type="component" value="Unassembled WGS sequence"/>
</dbReference>